<dbReference type="PATRIC" id="fig|1705389.3.peg.2399"/>
<dbReference type="Proteomes" id="UP000037747">
    <property type="component" value="Unassembled WGS sequence"/>
</dbReference>
<reference evidence="3 4" key="1">
    <citation type="submission" date="2015-08" db="EMBL/GenBank/DDBJ databases">
        <title>Genomes of Isolates from Cabo Rojo, PR.</title>
        <authorList>
            <person name="Sanchez-Nieves R.L."/>
            <person name="Montalvo-Rodriguez R."/>
        </authorList>
    </citation>
    <scope>NUCLEOTIDE SEQUENCE [LARGE SCALE GENOMIC DNA]</scope>
    <source>
        <strain evidence="3 4">5</strain>
    </source>
</reference>
<feature type="domain" description="PUA" evidence="2">
    <location>
        <begin position="91"/>
        <end position="165"/>
    </location>
</feature>
<feature type="region of interest" description="Disordered" evidence="1">
    <location>
        <begin position="150"/>
        <end position="169"/>
    </location>
</feature>
<dbReference type="AlphaFoldDB" id="A0A0M9ARR9"/>
<dbReference type="Gene3D" id="2.30.130.10">
    <property type="entry name" value="PUA domain"/>
    <property type="match status" value="1"/>
</dbReference>
<accession>A0A0M9ARR9</accession>
<dbReference type="RefSeq" id="WP_053771586.1">
    <property type="nucleotide sequence ID" value="NZ_LIST01000003.1"/>
</dbReference>
<evidence type="ECO:0000313" key="3">
    <source>
        <dbReference type="EMBL" id="KOX96415.1"/>
    </source>
</evidence>
<dbReference type="CDD" id="cd21149">
    <property type="entry name" value="PUA_archaeosine_TGT"/>
    <property type="match status" value="1"/>
</dbReference>
<protein>
    <submittedName>
        <fullName evidence="3">Pseudouridine synthase</fullName>
    </submittedName>
</protein>
<dbReference type="InterPro" id="IPR036974">
    <property type="entry name" value="PUA_sf"/>
</dbReference>
<evidence type="ECO:0000313" key="4">
    <source>
        <dbReference type="Proteomes" id="UP000037747"/>
    </source>
</evidence>
<dbReference type="SMART" id="SM00359">
    <property type="entry name" value="PUA"/>
    <property type="match status" value="1"/>
</dbReference>
<dbReference type="OrthoDB" id="7576at2157"/>
<dbReference type="Pfam" id="PF01472">
    <property type="entry name" value="PUA"/>
    <property type="match status" value="1"/>
</dbReference>
<dbReference type="PROSITE" id="PS50890">
    <property type="entry name" value="PUA"/>
    <property type="match status" value="1"/>
</dbReference>
<feature type="compositionally biased region" description="Basic and acidic residues" evidence="1">
    <location>
        <begin position="159"/>
        <end position="169"/>
    </location>
</feature>
<proteinExistence type="predicted"/>
<dbReference type="STRING" id="1765655.AMR74_08210"/>
<feature type="region of interest" description="Disordered" evidence="1">
    <location>
        <begin position="20"/>
        <end position="64"/>
    </location>
</feature>
<dbReference type="GO" id="GO:0003723">
    <property type="term" value="F:RNA binding"/>
    <property type="evidence" value="ECO:0007669"/>
    <property type="project" value="InterPro"/>
</dbReference>
<comment type="caution">
    <text evidence="3">The sequence shown here is derived from an EMBL/GenBank/DDBJ whole genome shotgun (WGS) entry which is preliminary data.</text>
</comment>
<dbReference type="Pfam" id="PF14810">
    <property type="entry name" value="TGT_C2"/>
    <property type="match status" value="1"/>
</dbReference>
<dbReference type="InterPro" id="IPR038250">
    <property type="entry name" value="TGT_C2_sf"/>
</dbReference>
<dbReference type="InterPro" id="IPR029402">
    <property type="entry name" value="TGT_C2"/>
</dbReference>
<name>A0A0M9ARR9_9EURY</name>
<dbReference type="Gene3D" id="3.10.450.90">
    <property type="entry name" value="ArcTGT, C2 domain"/>
    <property type="match status" value="1"/>
</dbReference>
<dbReference type="EMBL" id="LIST01000003">
    <property type="protein sequence ID" value="KOX96415.1"/>
    <property type="molecule type" value="Genomic_DNA"/>
</dbReference>
<dbReference type="InterPro" id="IPR002478">
    <property type="entry name" value="PUA"/>
</dbReference>
<dbReference type="SUPFAM" id="SSF88802">
    <property type="entry name" value="Pre-PUA domain"/>
    <property type="match status" value="1"/>
</dbReference>
<gene>
    <name evidence="3" type="ORF">AMR74_08210</name>
</gene>
<dbReference type="SUPFAM" id="SSF88697">
    <property type="entry name" value="PUA domain-like"/>
    <property type="match status" value="1"/>
</dbReference>
<keyword evidence="4" id="KW-1185">Reference proteome</keyword>
<dbReference type="InterPro" id="IPR015947">
    <property type="entry name" value="PUA-like_sf"/>
</dbReference>
<organism evidence="3 4">
    <name type="scientific">Halorubrum tropicale</name>
    <dbReference type="NCBI Taxonomy" id="1765655"/>
    <lineage>
        <taxon>Archaea</taxon>
        <taxon>Methanobacteriati</taxon>
        <taxon>Methanobacteriota</taxon>
        <taxon>Stenosarchaea group</taxon>
        <taxon>Halobacteria</taxon>
        <taxon>Halobacteriales</taxon>
        <taxon>Haloferacaceae</taxon>
        <taxon>Halorubrum</taxon>
    </lineage>
</organism>
<evidence type="ECO:0000259" key="2">
    <source>
        <dbReference type="SMART" id="SM00359"/>
    </source>
</evidence>
<evidence type="ECO:0000256" key="1">
    <source>
        <dbReference type="SAM" id="MobiDB-lite"/>
    </source>
</evidence>
<sequence>MTDADTLADLRTAADYQFGAGAGDALFPPGDPLTVRRSSGGRPRQVIDGDVDDTPGSSEGDRLVSYGTDGRFTLGLAGGRRIHRAFAPPRHRMVVGEESEPFVREGRNAFAKFVTAADGGIRPGDEVLVVDESDAIFGVGRAELSGAEAEQLGSGVAVKTRDGNPADGG</sequence>